<dbReference type="RefSeq" id="WP_244822569.1">
    <property type="nucleotide sequence ID" value="NZ_CP112998.1"/>
</dbReference>
<evidence type="ECO:0000259" key="2">
    <source>
        <dbReference type="Pfam" id="PF07819"/>
    </source>
</evidence>
<evidence type="ECO:0000256" key="1">
    <source>
        <dbReference type="SAM" id="SignalP"/>
    </source>
</evidence>
<reference evidence="3" key="1">
    <citation type="submission" date="2022-11" db="EMBL/GenBank/DDBJ databases">
        <title>Dyadobacter pollutisoli sp. nov., isolated from plastic dumped soil.</title>
        <authorList>
            <person name="Kim J.M."/>
            <person name="Kim K.R."/>
            <person name="Lee J.K."/>
            <person name="Hao L."/>
            <person name="Jeon C.O."/>
        </authorList>
    </citation>
    <scope>NUCLEOTIDE SEQUENCE</scope>
    <source>
        <strain evidence="3">U1</strain>
    </source>
</reference>
<keyword evidence="1" id="KW-0732">Signal</keyword>
<evidence type="ECO:0000313" key="4">
    <source>
        <dbReference type="Proteomes" id="UP001164653"/>
    </source>
</evidence>
<dbReference type="EMBL" id="CP112998">
    <property type="protein sequence ID" value="WAC10807.1"/>
    <property type="molecule type" value="Genomic_DNA"/>
</dbReference>
<feature type="chain" id="PRO_5039595565" evidence="1">
    <location>
        <begin position="30"/>
        <end position="1044"/>
    </location>
</feature>
<feature type="domain" description="GPI inositol-deacylase PGAP1-like alpha/beta" evidence="2">
    <location>
        <begin position="356"/>
        <end position="434"/>
    </location>
</feature>
<proteinExistence type="predicted"/>
<dbReference type="KEGG" id="dpf:ON006_24060"/>
<dbReference type="AlphaFoldDB" id="A0A9E8N970"/>
<dbReference type="GO" id="GO:0016788">
    <property type="term" value="F:hydrolase activity, acting on ester bonds"/>
    <property type="evidence" value="ECO:0007669"/>
    <property type="project" value="InterPro"/>
</dbReference>
<sequence length="1044" mass="116774">MEHTYNFRNTLLKISIAILFSLSSSLAQIVDNYQKQKQGQLSRLDLTGLGKMLLLNNGVISSHEIASFQSLSKSGHVPSQEPVTAEDWQSLYQRLIDTDLRPKNERLPDLNTLTETDPNKATKNNVVPIGILDLDGIYLTGKQIADNEQSKKNNQFVDFSTYEPVRIITASVLQEDVFEADILFRLNPSLYISNHDHSIQNLEIDFHDGKGYATYPLSAQLIPHHFSNLGKQKIDFRLTSGDKIFAFQTQVNVLQLERLKPFMEFEVNAPRIWTDTSSANFADKTARTALAGGNIRIILGCDNILNKPIIIAEGFDMGQNVNLDYLEAKYRDAFRDYLLEGYDLVLLDYTDARDAIQNNAQVLKALIQQVNQMKTGNNPSIVVGESMSGLVARWALREMENQGIPHQVNLMICYDTPHQGANVPVGMTQLYWETNVTVLTQVIFKFLAKGWRNYYEALNTPAAQQMLLHWGGSINTGVGNKSPFFDSFRAQLLALGNGGYPQSCRNIAVIHGSMNASDLSLFGQYNYGSRILLSFTPNFQNLQNANIDIHTNQLNQNESVLRYATWGLLASALGVNKKYNSALNDDFLPGGRTQAPIPNKFFGKNKTDFRFCFVPTFSSIDYQGPRNTQNERMLLNVWNVDAATVNRQTPFAAIYGRADGLNSTHVDTDFSGFDNIGQAEGLLANIVACPPLAPPPVPTIAPPFSICFPFAAKRTTEDNTANITMSLATPSNGMYVHNWTVLPANQYFTTTGDQITFQAERADHYDVTCTRTYPNRKDISSTYTVSVEVKDCSPQSIIAETIVNDNWEDDFVLTLANNDNVFAHYSTSDILYAATENGTFVPASALIARGMFQEFASFFAEIDPRIALPVHLVSFDVGAEGSKVILEWKTSEEMGSDHFEIEKSSDSRAWRSIGEVPAREYTSDNVYYSFTDPEPITGMVYYRLKMVDIDSTYAFSKIRNLQFDDEGEWAVFPNPLVTGESLSVLSGKQHEVNTISIYDLNGNLLRESCKPSKGLIEKDLLPGKYIVKIKLRDGTEKSLSFVKK</sequence>
<dbReference type="InterPro" id="IPR012908">
    <property type="entry name" value="PGAP1-ab_dom-like"/>
</dbReference>
<dbReference type="InterPro" id="IPR026444">
    <property type="entry name" value="Secre_tail"/>
</dbReference>
<dbReference type="SUPFAM" id="SSF53474">
    <property type="entry name" value="alpha/beta-Hydrolases"/>
    <property type="match status" value="1"/>
</dbReference>
<dbReference type="Proteomes" id="UP001164653">
    <property type="component" value="Chromosome"/>
</dbReference>
<evidence type="ECO:0000313" key="3">
    <source>
        <dbReference type="EMBL" id="WAC10807.1"/>
    </source>
</evidence>
<name>A0A9E8N970_9BACT</name>
<dbReference type="NCBIfam" id="TIGR04183">
    <property type="entry name" value="Por_Secre_tail"/>
    <property type="match status" value="1"/>
</dbReference>
<gene>
    <name evidence="3" type="ORF">ON006_24060</name>
</gene>
<dbReference type="Gene3D" id="3.40.50.1820">
    <property type="entry name" value="alpha/beta hydrolase"/>
    <property type="match status" value="1"/>
</dbReference>
<organism evidence="3 4">
    <name type="scientific">Dyadobacter pollutisoli</name>
    <dbReference type="NCBI Taxonomy" id="2910158"/>
    <lineage>
        <taxon>Bacteria</taxon>
        <taxon>Pseudomonadati</taxon>
        <taxon>Bacteroidota</taxon>
        <taxon>Cytophagia</taxon>
        <taxon>Cytophagales</taxon>
        <taxon>Spirosomataceae</taxon>
        <taxon>Dyadobacter</taxon>
    </lineage>
</organism>
<feature type="signal peptide" evidence="1">
    <location>
        <begin position="1"/>
        <end position="29"/>
    </location>
</feature>
<protein>
    <submittedName>
        <fullName evidence="3">T9SS type A sorting domain-containing protein</fullName>
    </submittedName>
</protein>
<dbReference type="InterPro" id="IPR029058">
    <property type="entry name" value="AB_hydrolase_fold"/>
</dbReference>
<accession>A0A9E8N970</accession>
<keyword evidence="4" id="KW-1185">Reference proteome</keyword>
<dbReference type="Pfam" id="PF07819">
    <property type="entry name" value="PGAP1"/>
    <property type="match status" value="1"/>
</dbReference>